<feature type="compositionally biased region" description="Basic and acidic residues" evidence="1">
    <location>
        <begin position="45"/>
        <end position="63"/>
    </location>
</feature>
<evidence type="ECO:0000256" key="1">
    <source>
        <dbReference type="SAM" id="MobiDB-lite"/>
    </source>
</evidence>
<evidence type="ECO:0000256" key="3">
    <source>
        <dbReference type="SAM" id="SignalP"/>
    </source>
</evidence>
<feature type="chain" id="PRO_5016713638" description="Lipoprotein" evidence="3">
    <location>
        <begin position="21"/>
        <end position="185"/>
    </location>
</feature>
<feature type="compositionally biased region" description="Low complexity" evidence="1">
    <location>
        <begin position="64"/>
        <end position="73"/>
    </location>
</feature>
<keyword evidence="2" id="KW-0812">Transmembrane</keyword>
<keyword evidence="2" id="KW-1133">Transmembrane helix</keyword>
<gene>
    <name evidence="4" type="ORF">NCTC13456_02378</name>
</gene>
<feature type="region of interest" description="Disordered" evidence="1">
    <location>
        <begin position="33"/>
        <end position="73"/>
    </location>
</feature>
<evidence type="ECO:0000313" key="5">
    <source>
        <dbReference type="Proteomes" id="UP000254737"/>
    </source>
</evidence>
<dbReference type="STRING" id="343874.GCA_000805695_02158"/>
<feature type="transmembrane region" description="Helical" evidence="2">
    <location>
        <begin position="167"/>
        <end position="184"/>
    </location>
</feature>
<name>A0A376GF22_9FLAO</name>
<evidence type="ECO:0008006" key="6">
    <source>
        <dbReference type="Google" id="ProtNLM"/>
    </source>
</evidence>
<evidence type="ECO:0000313" key="4">
    <source>
        <dbReference type="EMBL" id="STD58751.1"/>
    </source>
</evidence>
<dbReference type="EMBL" id="UFXS01000001">
    <property type="protein sequence ID" value="STD58751.1"/>
    <property type="molecule type" value="Genomic_DNA"/>
</dbReference>
<dbReference type="PROSITE" id="PS51257">
    <property type="entry name" value="PROKAR_LIPOPROTEIN"/>
    <property type="match status" value="1"/>
</dbReference>
<dbReference type="Proteomes" id="UP000254737">
    <property type="component" value="Unassembled WGS sequence"/>
</dbReference>
<reference evidence="4 5" key="1">
    <citation type="submission" date="2018-06" db="EMBL/GenBank/DDBJ databases">
        <authorList>
            <consortium name="Pathogen Informatics"/>
            <person name="Doyle S."/>
        </authorList>
    </citation>
    <scope>NUCLEOTIDE SEQUENCE [LARGE SCALE GENOMIC DNA]</scope>
    <source>
        <strain evidence="4 5">NCTC13456</strain>
    </source>
</reference>
<accession>A0A376GF22</accession>
<sequence length="185" mass="20771">MKTTSIILSILLLSSCYTYKAFDPEEYALEMSKGNNQNQTTNSNERSRSRADIAELRRERKSPNENAISSSLSESKEELAALKAKKQENKEEKVAIDPSTIKISDVIKPDQFYKVDAQGKEYTIEAKQWKADTLYAVVKGTEKELKFHKNDISSFKIRKFSKGKSDALTVAAYAMGGAAVLFLLK</sequence>
<proteinExistence type="predicted"/>
<protein>
    <recommendedName>
        <fullName evidence="6">Lipoprotein</fullName>
    </recommendedName>
</protein>
<keyword evidence="3" id="KW-0732">Signal</keyword>
<feature type="compositionally biased region" description="Polar residues" evidence="1">
    <location>
        <begin position="33"/>
        <end position="44"/>
    </location>
</feature>
<feature type="signal peptide" evidence="3">
    <location>
        <begin position="1"/>
        <end position="20"/>
    </location>
</feature>
<organism evidence="4 5">
    <name type="scientific">Empedobacter falsenii</name>
    <dbReference type="NCBI Taxonomy" id="343874"/>
    <lineage>
        <taxon>Bacteria</taxon>
        <taxon>Pseudomonadati</taxon>
        <taxon>Bacteroidota</taxon>
        <taxon>Flavobacteriia</taxon>
        <taxon>Flavobacteriales</taxon>
        <taxon>Weeksellaceae</taxon>
        <taxon>Empedobacter</taxon>
    </lineage>
</organism>
<keyword evidence="2" id="KW-0472">Membrane</keyword>
<dbReference type="RefSeq" id="WP_115000645.1">
    <property type="nucleotide sequence ID" value="NZ_JACAIY010000001.1"/>
</dbReference>
<evidence type="ECO:0000256" key="2">
    <source>
        <dbReference type="SAM" id="Phobius"/>
    </source>
</evidence>
<dbReference type="AlphaFoldDB" id="A0A376GF22"/>